<dbReference type="EMBL" id="LXQA010821655">
    <property type="protein sequence ID" value="MCI72607.1"/>
    <property type="molecule type" value="Genomic_DNA"/>
</dbReference>
<evidence type="ECO:0000313" key="1">
    <source>
        <dbReference type="EMBL" id="MCI72607.1"/>
    </source>
</evidence>
<name>A0A392UIP3_9FABA</name>
<dbReference type="AlphaFoldDB" id="A0A392UIP3"/>
<protein>
    <submittedName>
        <fullName evidence="1">Uncharacterized protein</fullName>
    </submittedName>
</protein>
<comment type="caution">
    <text evidence="1">The sequence shown here is derived from an EMBL/GenBank/DDBJ whole genome shotgun (WGS) entry which is preliminary data.</text>
</comment>
<reference evidence="1 2" key="1">
    <citation type="journal article" date="2018" name="Front. Plant Sci.">
        <title>Red Clover (Trifolium pratense) and Zigzag Clover (T. medium) - A Picture of Genomic Similarities and Differences.</title>
        <authorList>
            <person name="Dluhosova J."/>
            <person name="Istvanek J."/>
            <person name="Nedelnik J."/>
            <person name="Repkova J."/>
        </authorList>
    </citation>
    <scope>NUCLEOTIDE SEQUENCE [LARGE SCALE GENOMIC DNA]</scope>
    <source>
        <strain evidence="2">cv. 10/8</strain>
        <tissue evidence="1">Leaf</tissue>
    </source>
</reference>
<accession>A0A392UIP3</accession>
<sequence>MHENEKVAVEDVRGIGAAIGVQFNGDEANMFSVLSRGE</sequence>
<dbReference type="Proteomes" id="UP000265520">
    <property type="component" value="Unassembled WGS sequence"/>
</dbReference>
<proteinExistence type="predicted"/>
<organism evidence="1 2">
    <name type="scientific">Trifolium medium</name>
    <dbReference type="NCBI Taxonomy" id="97028"/>
    <lineage>
        <taxon>Eukaryota</taxon>
        <taxon>Viridiplantae</taxon>
        <taxon>Streptophyta</taxon>
        <taxon>Embryophyta</taxon>
        <taxon>Tracheophyta</taxon>
        <taxon>Spermatophyta</taxon>
        <taxon>Magnoliopsida</taxon>
        <taxon>eudicotyledons</taxon>
        <taxon>Gunneridae</taxon>
        <taxon>Pentapetalae</taxon>
        <taxon>rosids</taxon>
        <taxon>fabids</taxon>
        <taxon>Fabales</taxon>
        <taxon>Fabaceae</taxon>
        <taxon>Papilionoideae</taxon>
        <taxon>50 kb inversion clade</taxon>
        <taxon>NPAAA clade</taxon>
        <taxon>Hologalegina</taxon>
        <taxon>IRL clade</taxon>
        <taxon>Trifolieae</taxon>
        <taxon>Trifolium</taxon>
    </lineage>
</organism>
<keyword evidence="2" id="KW-1185">Reference proteome</keyword>
<feature type="non-terminal residue" evidence="1">
    <location>
        <position position="38"/>
    </location>
</feature>
<evidence type="ECO:0000313" key="2">
    <source>
        <dbReference type="Proteomes" id="UP000265520"/>
    </source>
</evidence>